<keyword evidence="2" id="KW-1185">Reference proteome</keyword>
<name>A0A810MX45_9ACTN</name>
<organism evidence="1 2">
    <name type="scientific">Polymorphospora rubra</name>
    <dbReference type="NCBI Taxonomy" id="338584"/>
    <lineage>
        <taxon>Bacteria</taxon>
        <taxon>Bacillati</taxon>
        <taxon>Actinomycetota</taxon>
        <taxon>Actinomycetes</taxon>
        <taxon>Micromonosporales</taxon>
        <taxon>Micromonosporaceae</taxon>
        <taxon>Polymorphospora</taxon>
    </lineage>
</organism>
<evidence type="ECO:0000313" key="1">
    <source>
        <dbReference type="EMBL" id="BCJ65074.1"/>
    </source>
</evidence>
<sequence length="78" mass="8355">MLPNRERLCAVGTLALLALVVGLADLLALVLRADLVKTVSLQRAESWVRGWVPRVAASRLPCGGRTGCWDVHHRAAAG</sequence>
<evidence type="ECO:0000313" key="2">
    <source>
        <dbReference type="Proteomes" id="UP000680866"/>
    </source>
</evidence>
<dbReference type="AlphaFoldDB" id="A0A810MX45"/>
<gene>
    <name evidence="1" type="ORF">Prubr_20950</name>
</gene>
<protein>
    <submittedName>
        <fullName evidence="1">Uncharacterized protein</fullName>
    </submittedName>
</protein>
<dbReference type="KEGG" id="pry:Prubr_20950"/>
<accession>A0A810MX45</accession>
<proteinExistence type="predicted"/>
<dbReference type="Proteomes" id="UP000680866">
    <property type="component" value="Chromosome"/>
</dbReference>
<dbReference type="EMBL" id="AP023359">
    <property type="protein sequence ID" value="BCJ65074.1"/>
    <property type="molecule type" value="Genomic_DNA"/>
</dbReference>
<reference evidence="1" key="1">
    <citation type="submission" date="2020-08" db="EMBL/GenBank/DDBJ databases">
        <title>Whole genome shotgun sequence of Polymorphospora rubra NBRC 101157.</title>
        <authorList>
            <person name="Komaki H."/>
            <person name="Tamura T."/>
        </authorList>
    </citation>
    <scope>NUCLEOTIDE SEQUENCE</scope>
    <source>
        <strain evidence="1">NBRC 101157</strain>
    </source>
</reference>